<feature type="region of interest" description="Disordered" evidence="1">
    <location>
        <begin position="34"/>
        <end position="53"/>
    </location>
</feature>
<dbReference type="AlphaFoldDB" id="A0A5C3EWP8"/>
<organism evidence="2 3">
    <name type="scientific">Pseudozyma flocculosa</name>
    <dbReference type="NCBI Taxonomy" id="84751"/>
    <lineage>
        <taxon>Eukaryota</taxon>
        <taxon>Fungi</taxon>
        <taxon>Dikarya</taxon>
        <taxon>Basidiomycota</taxon>
        <taxon>Ustilaginomycotina</taxon>
        <taxon>Ustilaginomycetes</taxon>
        <taxon>Ustilaginales</taxon>
        <taxon>Ustilaginaceae</taxon>
        <taxon>Pseudozyma</taxon>
    </lineage>
</organism>
<evidence type="ECO:0000313" key="2">
    <source>
        <dbReference type="EMBL" id="SPO36648.1"/>
    </source>
</evidence>
<proteinExistence type="predicted"/>
<keyword evidence="3" id="KW-1185">Reference proteome</keyword>
<accession>A0A5C3EWP8</accession>
<protein>
    <submittedName>
        <fullName evidence="2">Uncharacterized protein</fullName>
    </submittedName>
</protein>
<dbReference type="Proteomes" id="UP000323386">
    <property type="component" value="Unassembled WGS sequence"/>
</dbReference>
<evidence type="ECO:0000256" key="1">
    <source>
        <dbReference type="SAM" id="MobiDB-lite"/>
    </source>
</evidence>
<evidence type="ECO:0000313" key="3">
    <source>
        <dbReference type="Proteomes" id="UP000323386"/>
    </source>
</evidence>
<reference evidence="2 3" key="1">
    <citation type="submission" date="2018-03" db="EMBL/GenBank/DDBJ databases">
        <authorList>
            <person name="Guldener U."/>
        </authorList>
    </citation>
    <scope>NUCLEOTIDE SEQUENCE [LARGE SCALE GENOMIC DNA]</scope>
    <source>
        <strain evidence="2 3">DAOM196992</strain>
    </source>
</reference>
<name>A0A5C3EWP8_9BASI</name>
<dbReference type="EMBL" id="OOIP01000004">
    <property type="protein sequence ID" value="SPO36648.1"/>
    <property type="molecule type" value="Genomic_DNA"/>
</dbReference>
<sequence length="212" mass="23418">MYPTQIGTRPCRGCNALFAVVGGQARHGNLVAKRTRRGRADRGGTDPFDPVGTSLVAGRREPSICPTRFSRGVRRRRRIGVLMLPPGEAARRSSLGNLPCLRGCSVAWAMYVAVLDLPCLVFVHDAVGLLTTAEQGLMHQKNRLGAEEGHLPSLRSAPRTAGTDISSPFIVRRQRQEHAMARTRNWNSLDHEPCNSALEHLVPRRIDCNQQR</sequence>
<gene>
    <name evidence="2" type="ORF">PSFLO_02119</name>
</gene>